<dbReference type="EMBL" id="CAOQHR010000002">
    <property type="protein sequence ID" value="CAI6327844.1"/>
    <property type="molecule type" value="Genomic_DNA"/>
</dbReference>
<protein>
    <submittedName>
        <fullName evidence="4">Uncharacterized protein</fullName>
    </submittedName>
</protein>
<dbReference type="OrthoDB" id="2117459at2759"/>
<feature type="domain" description="PX" evidence="2">
    <location>
        <begin position="186"/>
        <end position="374"/>
    </location>
</feature>
<evidence type="ECO:0000313" key="4">
    <source>
        <dbReference type="EMBL" id="CAI6327844.1"/>
    </source>
</evidence>
<feature type="region of interest" description="Disordered" evidence="1">
    <location>
        <begin position="137"/>
        <end position="160"/>
    </location>
</feature>
<feature type="region of interest" description="Disordered" evidence="1">
    <location>
        <begin position="688"/>
        <end position="745"/>
    </location>
</feature>
<feature type="compositionally biased region" description="Basic and acidic residues" evidence="1">
    <location>
        <begin position="735"/>
        <end position="745"/>
    </location>
</feature>
<accession>A0A9W4U7K2</accession>
<dbReference type="AlphaFoldDB" id="A0A9W4U7K2"/>
<feature type="compositionally biased region" description="Polar residues" evidence="1">
    <location>
        <begin position="614"/>
        <end position="637"/>
    </location>
</feature>
<name>A0A9W4U7K2_9PLEO</name>
<dbReference type="PANTHER" id="PTHR47185:SF2">
    <property type="entry name" value="FUNGAL PROTEIN"/>
    <property type="match status" value="1"/>
</dbReference>
<comment type="caution">
    <text evidence="4">The sequence shown here is derived from an EMBL/GenBank/DDBJ whole genome shotgun (WGS) entry which is preliminary data.</text>
</comment>
<dbReference type="Pfam" id="PF12825">
    <property type="entry name" value="DUF3818"/>
    <property type="match status" value="2"/>
</dbReference>
<feature type="compositionally biased region" description="Polar residues" evidence="1">
    <location>
        <begin position="702"/>
        <end position="726"/>
    </location>
</feature>
<feature type="compositionally biased region" description="Basic and acidic residues" evidence="1">
    <location>
        <begin position="474"/>
        <end position="484"/>
    </location>
</feature>
<dbReference type="InterPro" id="IPR047168">
    <property type="entry name" value="LEC1-like"/>
</dbReference>
<dbReference type="GO" id="GO:0035091">
    <property type="term" value="F:phosphatidylinositol binding"/>
    <property type="evidence" value="ECO:0007669"/>
    <property type="project" value="TreeGrafter"/>
</dbReference>
<dbReference type="InterPro" id="IPR024555">
    <property type="entry name" value="PX-associated"/>
</dbReference>
<dbReference type="Proteomes" id="UP001152607">
    <property type="component" value="Unassembled WGS sequence"/>
</dbReference>
<dbReference type="PANTHER" id="PTHR47185">
    <property type="entry name" value="PX DOMAIN-CONTAINING PROTEIN YPR097W"/>
    <property type="match status" value="1"/>
</dbReference>
<evidence type="ECO:0000256" key="1">
    <source>
        <dbReference type="SAM" id="MobiDB-lite"/>
    </source>
</evidence>
<feature type="region of interest" description="Disordered" evidence="1">
    <location>
        <begin position="457"/>
        <end position="497"/>
    </location>
</feature>
<reference evidence="4" key="1">
    <citation type="submission" date="2023-01" db="EMBL/GenBank/DDBJ databases">
        <authorList>
            <person name="Van Ghelder C."/>
            <person name="Rancurel C."/>
        </authorList>
    </citation>
    <scope>NUCLEOTIDE SEQUENCE</scope>
    <source>
        <strain evidence="4">CNCM I-4278</strain>
    </source>
</reference>
<feature type="region of interest" description="Disordered" evidence="1">
    <location>
        <begin position="614"/>
        <end position="641"/>
    </location>
</feature>
<feature type="domain" description="PX-associated" evidence="3">
    <location>
        <begin position="8"/>
        <end position="127"/>
    </location>
</feature>
<sequence length="774" mass="84912">MASATPPPPLSPSQTHALFDILIHHQLYAEIEAFKYPQAISRYGFPFTKADGDQTTSPLLQSMLNKFVLRLPGVKNLSTTAFWQDKVSILVAKLAEAELSESYDKGAIGSRKALAAAISSLLEYVARGMLGGYPVGGREKGSEASDKKGEDDKESVGKKEYDMKNPDDILQAWDDGMRQLIYGDLLDELFEKVAASDKLADHSSLVQAAHEYILLNLASFLHHIFIMSPDGQYLLRLLENIHRLIPYGMIRQTLRYGNAATMINAMVKLILTKISVTAITNFIGLTNNSNDGMNLMQQIISTVAAWDTAEFQKKAGKLESCREAPRKEVFKAIKAHVYASRDKHDAARSISIAESKSIIAVILETSTPPVSTSSLNDDQHAIAMEFYSNYLSIRDREEITKILCKLQPDVLTLAMKELVGAFDPVIRSVHKAVDLSETVTDAQNFLNDLIKVSKPKKINNVGSRAGSRAGSRSNSRDPSPKETESTPASILDPPNSLQVPTVEDYISLLRTHMPSSHKFLHQVCSKAPDLANEYRTYARSVLDEFRVNDNATLTQDSSERGAGSMTLPLQSLFSTLASTKQDELKPLLDKHEAHLQTLKQTSNQRLHAVISSSIAPTPNATQRNLSKPPQQPKTGTTHGPGMYLSRWHSLLDVTYITPETLSGPVRRGWEVKGELDGKGLKTSALLARVARKSSSKEREQNAGASGSGRTASNSVSSHSDAATVTVSVADGTGDAEERRERNRDGLEEDAIRRVWEGLESGWTGVCKGLEVMGD</sequence>
<dbReference type="Pfam" id="PF12828">
    <property type="entry name" value="PXB"/>
    <property type="match status" value="1"/>
</dbReference>
<gene>
    <name evidence="4" type="ORF">PDIGIT_LOCUS3926</name>
</gene>
<evidence type="ECO:0000313" key="5">
    <source>
        <dbReference type="Proteomes" id="UP001152607"/>
    </source>
</evidence>
<evidence type="ECO:0000259" key="2">
    <source>
        <dbReference type="Pfam" id="PF12825"/>
    </source>
</evidence>
<feature type="compositionally biased region" description="Low complexity" evidence="1">
    <location>
        <begin position="462"/>
        <end position="473"/>
    </location>
</feature>
<keyword evidence="5" id="KW-1185">Reference proteome</keyword>
<organism evidence="4 5">
    <name type="scientific">Periconia digitata</name>
    <dbReference type="NCBI Taxonomy" id="1303443"/>
    <lineage>
        <taxon>Eukaryota</taxon>
        <taxon>Fungi</taxon>
        <taxon>Dikarya</taxon>
        <taxon>Ascomycota</taxon>
        <taxon>Pezizomycotina</taxon>
        <taxon>Dothideomycetes</taxon>
        <taxon>Pleosporomycetidae</taxon>
        <taxon>Pleosporales</taxon>
        <taxon>Massarineae</taxon>
        <taxon>Periconiaceae</taxon>
        <taxon>Periconia</taxon>
    </lineage>
</organism>
<evidence type="ECO:0000259" key="3">
    <source>
        <dbReference type="Pfam" id="PF12828"/>
    </source>
</evidence>
<dbReference type="InterPro" id="IPR024554">
    <property type="entry name" value="LEC1-like_C"/>
</dbReference>
<feature type="domain" description="PX" evidence="2">
    <location>
        <begin position="385"/>
        <end position="454"/>
    </location>
</feature>
<proteinExistence type="predicted"/>